<proteinExistence type="predicted"/>
<dbReference type="AlphaFoldDB" id="A0A382XEM8"/>
<evidence type="ECO:0000256" key="1">
    <source>
        <dbReference type="SAM" id="Phobius"/>
    </source>
</evidence>
<keyword evidence="1" id="KW-0472">Membrane</keyword>
<reference evidence="2" key="1">
    <citation type="submission" date="2018-05" db="EMBL/GenBank/DDBJ databases">
        <authorList>
            <person name="Lanie J.A."/>
            <person name="Ng W.-L."/>
            <person name="Kazmierczak K.M."/>
            <person name="Andrzejewski T.M."/>
            <person name="Davidsen T.M."/>
            <person name="Wayne K.J."/>
            <person name="Tettelin H."/>
            <person name="Glass J.I."/>
            <person name="Rusch D."/>
            <person name="Podicherti R."/>
            <person name="Tsui H.-C.T."/>
            <person name="Winkler M.E."/>
        </authorList>
    </citation>
    <scope>NUCLEOTIDE SEQUENCE</scope>
</reference>
<evidence type="ECO:0000313" key="2">
    <source>
        <dbReference type="EMBL" id="SVD69636.1"/>
    </source>
</evidence>
<keyword evidence="1" id="KW-0812">Transmembrane</keyword>
<dbReference type="EMBL" id="UINC01167239">
    <property type="protein sequence ID" value="SVD69636.1"/>
    <property type="molecule type" value="Genomic_DNA"/>
</dbReference>
<keyword evidence="1" id="KW-1133">Transmembrane helix</keyword>
<name>A0A382XEM8_9ZZZZ</name>
<accession>A0A382XEM8</accession>
<protein>
    <recommendedName>
        <fullName evidence="3">SPOR domain-containing protein</fullName>
    </recommendedName>
</protein>
<organism evidence="2">
    <name type="scientific">marine metagenome</name>
    <dbReference type="NCBI Taxonomy" id="408172"/>
    <lineage>
        <taxon>unclassified sequences</taxon>
        <taxon>metagenomes</taxon>
        <taxon>ecological metagenomes</taxon>
    </lineage>
</organism>
<gene>
    <name evidence="2" type="ORF">METZ01_LOCUS422490</name>
</gene>
<evidence type="ECO:0008006" key="3">
    <source>
        <dbReference type="Google" id="ProtNLM"/>
    </source>
</evidence>
<sequence>MYNCQHLISQKLMAKIKIFLIFFIILSINTNVSSKTNENHYIILDTFQNFDKARLNRAKLSTLSSAKIIILSPKQTIKTNSSFTPRSVQKAKLMEHFYAFKKINKKEPLEDKNNYSVLLGPENKKRIDELSKILGNLKYENFYLVTYKRILENKKKKNTNFLTIDPKDFNLPHVDEKKILPPSK</sequence>
<feature type="transmembrane region" description="Helical" evidence="1">
    <location>
        <begin position="12"/>
        <end position="30"/>
    </location>
</feature>